<proteinExistence type="predicted"/>
<organism evidence="1 2">
    <name type="scientific">Salmonella enterica subsp. enterica serovar Bovismorbificans</name>
    <dbReference type="NCBI Taxonomy" id="58097"/>
    <lineage>
        <taxon>Bacteria</taxon>
        <taxon>Pseudomonadati</taxon>
        <taxon>Pseudomonadota</taxon>
        <taxon>Gammaproteobacteria</taxon>
        <taxon>Enterobacterales</taxon>
        <taxon>Enterobacteriaceae</taxon>
        <taxon>Salmonella</taxon>
    </lineage>
</organism>
<accession>A0A655BX36</accession>
<gene>
    <name evidence="1" type="ORF">ERS008198_01189</name>
</gene>
<protein>
    <submittedName>
        <fullName evidence="1">Uncharacterized protein</fullName>
    </submittedName>
</protein>
<dbReference type="EMBL" id="CQPA01000006">
    <property type="protein sequence ID" value="CNT84143.1"/>
    <property type="molecule type" value="Genomic_DNA"/>
</dbReference>
<evidence type="ECO:0000313" key="2">
    <source>
        <dbReference type="Proteomes" id="UP000041314"/>
    </source>
</evidence>
<sequence length="58" mass="6434">MLNERARITVCEVVPPLFNSRPLRKVLSSSRNWLGVNSSAIQIDGRVNWPGAGKRCSP</sequence>
<reference evidence="1 2" key="1">
    <citation type="submission" date="2015-03" db="EMBL/GenBank/DDBJ databases">
        <authorList>
            <consortium name="Pathogen Informatics"/>
        </authorList>
    </citation>
    <scope>NUCLEOTIDE SEQUENCE [LARGE SCALE GENOMIC DNA]</scope>
    <source>
        <strain evidence="1 2">A1104</strain>
    </source>
</reference>
<name>A0A655BX36_SALET</name>
<dbReference type="AlphaFoldDB" id="A0A655BX36"/>
<evidence type="ECO:0000313" key="1">
    <source>
        <dbReference type="EMBL" id="CNT84143.1"/>
    </source>
</evidence>
<dbReference type="Proteomes" id="UP000041314">
    <property type="component" value="Unassembled WGS sequence"/>
</dbReference>